<dbReference type="PANTHER" id="PTHR35493:SF1">
    <property type="entry name" value="STRUCTURAL MAINTENANCE OF CHROMOSOMES PROTEIN"/>
    <property type="match status" value="1"/>
</dbReference>
<feature type="compositionally biased region" description="Basic residues" evidence="1">
    <location>
        <begin position="84"/>
        <end position="94"/>
    </location>
</feature>
<protein>
    <submittedName>
        <fullName evidence="2">Uncharacterized protein</fullName>
    </submittedName>
</protein>
<evidence type="ECO:0000313" key="2">
    <source>
        <dbReference type="EMBL" id="KAK4434825.1"/>
    </source>
</evidence>
<feature type="compositionally biased region" description="Polar residues" evidence="1">
    <location>
        <begin position="195"/>
        <end position="205"/>
    </location>
</feature>
<sequence>MRKIYQHSHEEEVVGDTKITVVEVEVKEEEALLTREDLLKTQILFVVFVGEMATTRTSVGVNAKSVEMQITLNKIVGIEKTVRRKMPTSPKRKKEISEPQNFDEAAKEEVTANKHAGRRFCDGHFSSSRTPSHDQEDGANSLEILDILITPSMIVLEFDGYDSPDNDGLSKSNMQSTYDTEFNTCGAKLSRSPDCGQSSTAGNGTARSSSRESSEAFSFVTSVLDACRNILVGSCILSDFLALYKKGILECISTLV</sequence>
<dbReference type="PANTHER" id="PTHR35493">
    <property type="entry name" value="STRUCTURAL MAINTENANCE OF CHROMOSOMES PROTEIN"/>
    <property type="match status" value="1"/>
</dbReference>
<comment type="caution">
    <text evidence="2">The sequence shown here is derived from an EMBL/GenBank/DDBJ whole genome shotgun (WGS) entry which is preliminary data.</text>
</comment>
<proteinExistence type="predicted"/>
<gene>
    <name evidence="2" type="ORF">Salat_0645400</name>
</gene>
<name>A0AAE2CUC9_9LAMI</name>
<reference evidence="2" key="1">
    <citation type="submission" date="2020-06" db="EMBL/GenBank/DDBJ databases">
        <authorList>
            <person name="Li T."/>
            <person name="Hu X."/>
            <person name="Zhang T."/>
            <person name="Song X."/>
            <person name="Zhang H."/>
            <person name="Dai N."/>
            <person name="Sheng W."/>
            <person name="Hou X."/>
            <person name="Wei L."/>
        </authorList>
    </citation>
    <scope>NUCLEOTIDE SEQUENCE</scope>
    <source>
        <strain evidence="2">3651</strain>
        <tissue evidence="2">Leaf</tissue>
    </source>
</reference>
<organism evidence="2 3">
    <name type="scientific">Sesamum alatum</name>
    <dbReference type="NCBI Taxonomy" id="300844"/>
    <lineage>
        <taxon>Eukaryota</taxon>
        <taxon>Viridiplantae</taxon>
        <taxon>Streptophyta</taxon>
        <taxon>Embryophyta</taxon>
        <taxon>Tracheophyta</taxon>
        <taxon>Spermatophyta</taxon>
        <taxon>Magnoliopsida</taxon>
        <taxon>eudicotyledons</taxon>
        <taxon>Gunneridae</taxon>
        <taxon>Pentapetalae</taxon>
        <taxon>asterids</taxon>
        <taxon>lamiids</taxon>
        <taxon>Lamiales</taxon>
        <taxon>Pedaliaceae</taxon>
        <taxon>Sesamum</taxon>
    </lineage>
</organism>
<feature type="region of interest" description="Disordered" evidence="1">
    <location>
        <begin position="84"/>
        <end position="104"/>
    </location>
</feature>
<feature type="region of interest" description="Disordered" evidence="1">
    <location>
        <begin position="189"/>
        <end position="209"/>
    </location>
</feature>
<dbReference type="AlphaFoldDB" id="A0AAE2CUC9"/>
<dbReference type="EMBL" id="JACGWO010000002">
    <property type="protein sequence ID" value="KAK4434825.1"/>
    <property type="molecule type" value="Genomic_DNA"/>
</dbReference>
<reference evidence="2" key="2">
    <citation type="journal article" date="2024" name="Plant">
        <title>Genomic evolution and insights into agronomic trait innovations of Sesamum species.</title>
        <authorList>
            <person name="Miao H."/>
            <person name="Wang L."/>
            <person name="Qu L."/>
            <person name="Liu H."/>
            <person name="Sun Y."/>
            <person name="Le M."/>
            <person name="Wang Q."/>
            <person name="Wei S."/>
            <person name="Zheng Y."/>
            <person name="Lin W."/>
            <person name="Duan Y."/>
            <person name="Cao H."/>
            <person name="Xiong S."/>
            <person name="Wang X."/>
            <person name="Wei L."/>
            <person name="Li C."/>
            <person name="Ma Q."/>
            <person name="Ju M."/>
            <person name="Zhao R."/>
            <person name="Li G."/>
            <person name="Mu C."/>
            <person name="Tian Q."/>
            <person name="Mei H."/>
            <person name="Zhang T."/>
            <person name="Gao T."/>
            <person name="Zhang H."/>
        </authorList>
    </citation>
    <scope>NUCLEOTIDE SEQUENCE</scope>
    <source>
        <strain evidence="2">3651</strain>
    </source>
</reference>
<keyword evidence="3" id="KW-1185">Reference proteome</keyword>
<dbReference type="Proteomes" id="UP001293254">
    <property type="component" value="Unassembled WGS sequence"/>
</dbReference>
<accession>A0AAE2CUC9</accession>
<evidence type="ECO:0000313" key="3">
    <source>
        <dbReference type="Proteomes" id="UP001293254"/>
    </source>
</evidence>
<evidence type="ECO:0000256" key="1">
    <source>
        <dbReference type="SAM" id="MobiDB-lite"/>
    </source>
</evidence>